<accession>A0A291E117</accession>
<evidence type="ECO:0000313" key="2">
    <source>
        <dbReference type="EMBL" id="ATF93663.1"/>
    </source>
</evidence>
<reference evidence="2 4" key="1">
    <citation type="submission" date="2017-09" db="EMBL/GenBank/DDBJ databases">
        <title>FDA dAtabase for Regulatory Grade micrObial Sequences (FDA-ARGOS): Supporting development and validation of Infectious Disease Dx tests.</title>
        <authorList>
            <person name="Minogue T."/>
            <person name="Wolcott M."/>
            <person name="Wasieloski L."/>
            <person name="Aguilar W."/>
            <person name="Moore D."/>
            <person name="Tallon L."/>
            <person name="Sadzewicz L."/>
            <person name="Ott S."/>
            <person name="Zhao X."/>
            <person name="Nagaraj S."/>
            <person name="Vavikolanu K."/>
            <person name="Aluvathingal J."/>
            <person name="Nadendla S."/>
            <person name="Sichtig H."/>
        </authorList>
    </citation>
    <scope>NUCLEOTIDE SEQUENCE [LARGE SCALE GENOMIC DNA]</scope>
    <source>
        <strain evidence="2 4">FDAARGOS_392</strain>
    </source>
</reference>
<evidence type="ECO:0000313" key="4">
    <source>
        <dbReference type="Proteomes" id="UP000217979"/>
    </source>
</evidence>
<dbReference type="EMBL" id="CP023525">
    <property type="protein sequence ID" value="ATF93663.1"/>
    <property type="molecule type" value="Genomic_DNA"/>
</dbReference>
<gene>
    <name evidence="1" type="ORF">CO704_12280</name>
    <name evidence="2" type="ORF">CO704_16860</name>
    <name evidence="3" type="ORF">NCTC12120_06551</name>
</gene>
<proteinExistence type="predicted"/>
<dbReference type="RefSeq" id="WP_061279209.1">
    <property type="nucleotide sequence ID" value="NZ_CP023525.1"/>
</dbReference>
<protein>
    <recommendedName>
        <fullName evidence="6">DUF551 domain-containing protein</fullName>
    </recommendedName>
</protein>
<dbReference type="EMBL" id="UAVU01000010">
    <property type="protein sequence ID" value="SQC93437.1"/>
    <property type="molecule type" value="Genomic_DNA"/>
</dbReference>
<dbReference type="EMBL" id="CP023525">
    <property type="protein sequence ID" value="ATF92819.1"/>
    <property type="molecule type" value="Genomic_DNA"/>
</dbReference>
<dbReference type="Proteomes" id="UP000217979">
    <property type="component" value="Chromosome"/>
</dbReference>
<evidence type="ECO:0000313" key="1">
    <source>
        <dbReference type="EMBL" id="ATF92819.1"/>
    </source>
</evidence>
<dbReference type="AlphaFoldDB" id="A0A291E117"/>
<evidence type="ECO:0008006" key="6">
    <source>
        <dbReference type="Google" id="ProtNLM"/>
    </source>
</evidence>
<evidence type="ECO:0000313" key="5">
    <source>
        <dbReference type="Proteomes" id="UP000251197"/>
    </source>
</evidence>
<organism evidence="2 4">
    <name type="scientific">Cedecea neteri</name>
    <dbReference type="NCBI Taxonomy" id="158822"/>
    <lineage>
        <taxon>Bacteria</taxon>
        <taxon>Pseudomonadati</taxon>
        <taxon>Pseudomonadota</taxon>
        <taxon>Gammaproteobacteria</taxon>
        <taxon>Enterobacterales</taxon>
        <taxon>Enterobacteriaceae</taxon>
        <taxon>Cedecea</taxon>
    </lineage>
</organism>
<sequence length="108" mass="11929">MGKMTFVVDFPDGQEPPVSAGTKILGGKVEMVAWRDISEDTCWRTGEINHPSDCEAVVAHDGYDYHILWCDPNGGEIYDPLNPGLPDIIQWFPVPVPVLMPEESSGED</sequence>
<reference evidence="3 5" key="2">
    <citation type="submission" date="2018-06" db="EMBL/GenBank/DDBJ databases">
        <authorList>
            <consortium name="Pathogen Informatics"/>
            <person name="Doyle S."/>
        </authorList>
    </citation>
    <scope>NUCLEOTIDE SEQUENCE [LARGE SCALE GENOMIC DNA]</scope>
    <source>
        <strain evidence="3 5">NCTC12120</strain>
    </source>
</reference>
<name>A0A291E117_9ENTR</name>
<dbReference type="Proteomes" id="UP000251197">
    <property type="component" value="Unassembled WGS sequence"/>
</dbReference>
<evidence type="ECO:0000313" key="3">
    <source>
        <dbReference type="EMBL" id="SQC93437.1"/>
    </source>
</evidence>